<reference evidence="7 8" key="1">
    <citation type="submission" date="2016-10" db="EMBL/GenBank/DDBJ databases">
        <authorList>
            <person name="de Groot N.N."/>
        </authorList>
    </citation>
    <scope>NUCLEOTIDE SEQUENCE [LARGE SCALE GENOMIC DNA]</scope>
    <source>
        <strain evidence="7 8">DSM 25584</strain>
    </source>
</reference>
<dbReference type="AlphaFoldDB" id="A0A1G7PVR0"/>
<dbReference type="Proteomes" id="UP000199415">
    <property type="component" value="Unassembled WGS sequence"/>
</dbReference>
<protein>
    <submittedName>
        <fullName evidence="7">Transcriptional regulator, GntR family</fullName>
    </submittedName>
</protein>
<organism evidence="7 8">
    <name type="scientific">Limimonas halophila</name>
    <dbReference type="NCBI Taxonomy" id="1082479"/>
    <lineage>
        <taxon>Bacteria</taxon>
        <taxon>Pseudomonadati</taxon>
        <taxon>Pseudomonadota</taxon>
        <taxon>Alphaproteobacteria</taxon>
        <taxon>Rhodospirillales</taxon>
        <taxon>Rhodovibrionaceae</taxon>
        <taxon>Limimonas</taxon>
    </lineage>
</organism>
<dbReference type="InterPro" id="IPR015421">
    <property type="entry name" value="PyrdxlP-dep_Trfase_major"/>
</dbReference>
<dbReference type="InterPro" id="IPR036390">
    <property type="entry name" value="WH_DNA-bd_sf"/>
</dbReference>
<evidence type="ECO:0000256" key="5">
    <source>
        <dbReference type="ARBA" id="ARBA00023163"/>
    </source>
</evidence>
<keyword evidence="3" id="KW-0805">Transcription regulation</keyword>
<dbReference type="EMBL" id="FNCE01000003">
    <property type="protein sequence ID" value="SDF90283.1"/>
    <property type="molecule type" value="Genomic_DNA"/>
</dbReference>
<proteinExistence type="inferred from homology"/>
<dbReference type="Pfam" id="PF00155">
    <property type="entry name" value="Aminotran_1_2"/>
    <property type="match status" value="1"/>
</dbReference>
<evidence type="ECO:0000256" key="4">
    <source>
        <dbReference type="ARBA" id="ARBA00023125"/>
    </source>
</evidence>
<sequence length="471" mass="49115">MWQPDLNGRTGPRYRAIADALADAVAGGELQPGTRLPTHRHLAEALGVTVGTVTRAYTEAERRGLVEATVGRGTFVCAATEPPSPKETAFTARLRASRSDAPDPGGAATVDLSTNLPVPGLVADALAQTAAALPGPERWAELGGYQPAAGRAEHREAGAAWLAATGLPVDAERVVAVPGTQPGLTLALNALCTPGDAVLVEALTYPGVRAAAHALGLRPVPVAMDGDGLCPDALAEAARRSGARVVFTMPTLHNPTNATMGERRRRDILAVARDHDLTVIEDAIYAFLDPEAPAHLAAMDRERVVHLTGLSKAVSPGVRVGYVVPPDALHARLIAALRASLLMTSTLTLEWARVALDTDIAGNAARAQRDAAARRQDLARARLPADALSTHPHSFHAWLKLPAAWSTAAFAQQAEARGVVVSPGDAFAVGDDPRAVRLCLCAPEHEDALVRALDTLAELLATPPASVGPVV</sequence>
<dbReference type="InterPro" id="IPR015422">
    <property type="entry name" value="PyrdxlP-dep_Trfase_small"/>
</dbReference>
<dbReference type="PROSITE" id="PS50949">
    <property type="entry name" value="HTH_GNTR"/>
    <property type="match status" value="1"/>
</dbReference>
<dbReference type="GO" id="GO:0003700">
    <property type="term" value="F:DNA-binding transcription factor activity"/>
    <property type="evidence" value="ECO:0007669"/>
    <property type="project" value="InterPro"/>
</dbReference>
<evidence type="ECO:0000259" key="6">
    <source>
        <dbReference type="PROSITE" id="PS50949"/>
    </source>
</evidence>
<keyword evidence="2" id="KW-0663">Pyridoxal phosphate</keyword>
<gene>
    <name evidence="7" type="ORF">SAMN05216241_10391</name>
</gene>
<evidence type="ECO:0000313" key="7">
    <source>
        <dbReference type="EMBL" id="SDF90283.1"/>
    </source>
</evidence>
<dbReference type="InterPro" id="IPR015424">
    <property type="entry name" value="PyrdxlP-dep_Trfase"/>
</dbReference>
<dbReference type="Pfam" id="PF00392">
    <property type="entry name" value="GntR"/>
    <property type="match status" value="1"/>
</dbReference>
<dbReference type="PANTHER" id="PTHR46577:SF1">
    <property type="entry name" value="HTH-TYPE TRANSCRIPTIONAL REGULATORY PROTEIN GABR"/>
    <property type="match status" value="1"/>
</dbReference>
<evidence type="ECO:0000256" key="3">
    <source>
        <dbReference type="ARBA" id="ARBA00023015"/>
    </source>
</evidence>
<comment type="similarity">
    <text evidence="1">In the C-terminal section; belongs to the class-I pyridoxal-phosphate-dependent aminotransferase family.</text>
</comment>
<keyword evidence="4" id="KW-0238">DNA-binding</keyword>
<name>A0A1G7PVR0_9PROT</name>
<keyword evidence="5" id="KW-0804">Transcription</keyword>
<dbReference type="CDD" id="cd00609">
    <property type="entry name" value="AAT_like"/>
    <property type="match status" value="1"/>
</dbReference>
<accession>A0A1G7PVR0</accession>
<dbReference type="InterPro" id="IPR036388">
    <property type="entry name" value="WH-like_DNA-bd_sf"/>
</dbReference>
<keyword evidence="8" id="KW-1185">Reference proteome</keyword>
<dbReference type="GO" id="GO:0030170">
    <property type="term" value="F:pyridoxal phosphate binding"/>
    <property type="evidence" value="ECO:0007669"/>
    <property type="project" value="InterPro"/>
</dbReference>
<dbReference type="STRING" id="1082479.SAMN05216241_10391"/>
<dbReference type="SUPFAM" id="SSF46785">
    <property type="entry name" value="Winged helix' DNA-binding domain"/>
    <property type="match status" value="1"/>
</dbReference>
<dbReference type="RefSeq" id="WP_176758544.1">
    <property type="nucleotide sequence ID" value="NZ_FNCE01000003.1"/>
</dbReference>
<dbReference type="InterPro" id="IPR051446">
    <property type="entry name" value="HTH_trans_reg/aminotransferase"/>
</dbReference>
<evidence type="ECO:0000313" key="8">
    <source>
        <dbReference type="Proteomes" id="UP000199415"/>
    </source>
</evidence>
<feature type="domain" description="HTH gntR-type" evidence="6">
    <location>
        <begin position="11"/>
        <end position="79"/>
    </location>
</feature>
<dbReference type="Gene3D" id="1.10.10.10">
    <property type="entry name" value="Winged helix-like DNA-binding domain superfamily/Winged helix DNA-binding domain"/>
    <property type="match status" value="1"/>
</dbReference>
<dbReference type="SUPFAM" id="SSF53383">
    <property type="entry name" value="PLP-dependent transferases"/>
    <property type="match status" value="1"/>
</dbReference>
<dbReference type="SMART" id="SM00345">
    <property type="entry name" value="HTH_GNTR"/>
    <property type="match status" value="1"/>
</dbReference>
<dbReference type="InterPro" id="IPR000524">
    <property type="entry name" value="Tscrpt_reg_HTH_GntR"/>
</dbReference>
<dbReference type="CDD" id="cd07377">
    <property type="entry name" value="WHTH_GntR"/>
    <property type="match status" value="1"/>
</dbReference>
<dbReference type="GO" id="GO:0003677">
    <property type="term" value="F:DNA binding"/>
    <property type="evidence" value="ECO:0007669"/>
    <property type="project" value="UniProtKB-KW"/>
</dbReference>
<dbReference type="Gene3D" id="3.40.640.10">
    <property type="entry name" value="Type I PLP-dependent aspartate aminotransferase-like (Major domain)"/>
    <property type="match status" value="1"/>
</dbReference>
<dbReference type="Gene3D" id="3.90.1150.10">
    <property type="entry name" value="Aspartate Aminotransferase, domain 1"/>
    <property type="match status" value="1"/>
</dbReference>
<evidence type="ECO:0000256" key="2">
    <source>
        <dbReference type="ARBA" id="ARBA00022898"/>
    </source>
</evidence>
<dbReference type="PANTHER" id="PTHR46577">
    <property type="entry name" value="HTH-TYPE TRANSCRIPTIONAL REGULATORY PROTEIN GABR"/>
    <property type="match status" value="1"/>
</dbReference>
<evidence type="ECO:0000256" key="1">
    <source>
        <dbReference type="ARBA" id="ARBA00005384"/>
    </source>
</evidence>
<dbReference type="InterPro" id="IPR004839">
    <property type="entry name" value="Aminotransferase_I/II_large"/>
</dbReference>